<gene>
    <name evidence="20" type="primary">murB</name>
    <name evidence="22" type="ORF">ELE36_13585</name>
</gene>
<keyword evidence="14 20" id="KW-0573">Peptidoglycan synthesis</keyword>
<evidence type="ECO:0000256" key="1">
    <source>
        <dbReference type="ARBA" id="ARBA00001974"/>
    </source>
</evidence>
<dbReference type="GO" id="GO:0008360">
    <property type="term" value="P:regulation of cell shape"/>
    <property type="evidence" value="ECO:0007669"/>
    <property type="project" value="UniProtKB-KW"/>
</dbReference>
<dbReference type="Proteomes" id="UP000291562">
    <property type="component" value="Chromosome"/>
</dbReference>
<keyword evidence="10 20" id="KW-0285">Flavoprotein</keyword>
<dbReference type="GO" id="GO:0051301">
    <property type="term" value="P:cell division"/>
    <property type="evidence" value="ECO:0007669"/>
    <property type="project" value="UniProtKB-KW"/>
</dbReference>
<dbReference type="InterPro" id="IPR016167">
    <property type="entry name" value="FAD-bd_PCMH_sub1"/>
</dbReference>
<reference evidence="22 23" key="1">
    <citation type="submission" date="2019-01" db="EMBL/GenBank/DDBJ databases">
        <title>Pseudolysobacter antarctica gen. nov., sp. nov., isolated from Fildes Peninsula, Antarctica.</title>
        <authorList>
            <person name="Wei Z."/>
            <person name="Peng F."/>
        </authorList>
    </citation>
    <scope>NUCLEOTIDE SEQUENCE [LARGE SCALE GENOMIC DNA]</scope>
    <source>
        <strain evidence="22 23">AQ6-296</strain>
    </source>
</reference>
<comment type="similarity">
    <text evidence="5 20">Belongs to the MurB family.</text>
</comment>
<comment type="function">
    <text evidence="2 20">Cell wall formation.</text>
</comment>
<dbReference type="InterPro" id="IPR011601">
    <property type="entry name" value="MurB_C"/>
</dbReference>
<keyword evidence="8 20" id="KW-0963">Cytoplasm</keyword>
<dbReference type="AlphaFoldDB" id="A0A411HL92"/>
<evidence type="ECO:0000256" key="15">
    <source>
        <dbReference type="ARBA" id="ARBA00023002"/>
    </source>
</evidence>
<keyword evidence="11 20" id="KW-0274">FAD</keyword>
<dbReference type="EMBL" id="CP035704">
    <property type="protein sequence ID" value="QBB71302.1"/>
    <property type="molecule type" value="Genomic_DNA"/>
</dbReference>
<keyword evidence="15 20" id="KW-0560">Oxidoreductase</keyword>
<dbReference type="Pfam" id="PF01565">
    <property type="entry name" value="FAD_binding_4"/>
    <property type="match status" value="1"/>
</dbReference>
<feature type="domain" description="FAD-binding PCMH-type" evidence="21">
    <location>
        <begin position="23"/>
        <end position="194"/>
    </location>
</feature>
<evidence type="ECO:0000256" key="8">
    <source>
        <dbReference type="ARBA" id="ARBA00022490"/>
    </source>
</evidence>
<dbReference type="SUPFAM" id="SSF56176">
    <property type="entry name" value="FAD-binding/transporter-associated domain-like"/>
    <property type="match status" value="1"/>
</dbReference>
<comment type="cofactor">
    <cofactor evidence="1 20">
        <name>FAD</name>
        <dbReference type="ChEBI" id="CHEBI:57692"/>
    </cofactor>
</comment>
<evidence type="ECO:0000256" key="3">
    <source>
        <dbReference type="ARBA" id="ARBA00004496"/>
    </source>
</evidence>
<evidence type="ECO:0000256" key="12">
    <source>
        <dbReference type="ARBA" id="ARBA00022857"/>
    </source>
</evidence>
<dbReference type="Gene3D" id="3.30.43.10">
    <property type="entry name" value="Uridine Diphospho-n-acetylenolpyruvylglucosamine Reductase, domain 2"/>
    <property type="match status" value="1"/>
</dbReference>
<evidence type="ECO:0000256" key="11">
    <source>
        <dbReference type="ARBA" id="ARBA00022827"/>
    </source>
</evidence>
<keyword evidence="17 20" id="KW-0961">Cell wall biogenesis/degradation</keyword>
<dbReference type="RefSeq" id="WP_129834171.1">
    <property type="nucleotide sequence ID" value="NZ_CP035704.1"/>
</dbReference>
<evidence type="ECO:0000256" key="2">
    <source>
        <dbReference type="ARBA" id="ARBA00003921"/>
    </source>
</evidence>
<dbReference type="NCBIfam" id="NF000755">
    <property type="entry name" value="PRK00046.1"/>
    <property type="match status" value="1"/>
</dbReference>
<dbReference type="GO" id="GO:0008762">
    <property type="term" value="F:UDP-N-acetylmuramate dehydrogenase activity"/>
    <property type="evidence" value="ECO:0007669"/>
    <property type="project" value="UniProtKB-UniRule"/>
</dbReference>
<dbReference type="GO" id="GO:0009252">
    <property type="term" value="P:peptidoglycan biosynthetic process"/>
    <property type="evidence" value="ECO:0007669"/>
    <property type="project" value="UniProtKB-UniRule"/>
</dbReference>
<dbReference type="InterPro" id="IPR006094">
    <property type="entry name" value="Oxid_FAD_bind_N"/>
</dbReference>
<dbReference type="UniPathway" id="UPA00219"/>
<dbReference type="PANTHER" id="PTHR21071">
    <property type="entry name" value="UDP-N-ACETYLENOLPYRUVOYLGLUCOSAMINE REDUCTASE"/>
    <property type="match status" value="1"/>
</dbReference>
<evidence type="ECO:0000256" key="18">
    <source>
        <dbReference type="ARBA" id="ARBA00031026"/>
    </source>
</evidence>
<dbReference type="NCBIfam" id="TIGR00179">
    <property type="entry name" value="murB"/>
    <property type="match status" value="1"/>
</dbReference>
<evidence type="ECO:0000256" key="6">
    <source>
        <dbReference type="ARBA" id="ARBA00012518"/>
    </source>
</evidence>
<evidence type="ECO:0000256" key="9">
    <source>
        <dbReference type="ARBA" id="ARBA00022618"/>
    </source>
</evidence>
<dbReference type="EC" id="1.3.1.98" evidence="6 20"/>
<comment type="pathway">
    <text evidence="4 20">Cell wall biogenesis; peptidoglycan biosynthesis.</text>
</comment>
<keyword evidence="13 20" id="KW-0133">Cell shape</keyword>
<evidence type="ECO:0000313" key="23">
    <source>
        <dbReference type="Proteomes" id="UP000291562"/>
    </source>
</evidence>
<dbReference type="InterPro" id="IPR016169">
    <property type="entry name" value="FAD-bd_PCMH_sub2"/>
</dbReference>
<dbReference type="Gene3D" id="3.30.465.10">
    <property type="match status" value="1"/>
</dbReference>
<accession>A0A411HL92</accession>
<feature type="active site" evidence="20">
    <location>
        <position position="340"/>
    </location>
</feature>
<dbReference type="PANTHER" id="PTHR21071:SF4">
    <property type="entry name" value="UDP-N-ACETYLENOLPYRUVOYLGLUCOSAMINE REDUCTASE"/>
    <property type="match status" value="1"/>
</dbReference>
<evidence type="ECO:0000256" key="7">
    <source>
        <dbReference type="ARBA" id="ARBA00015188"/>
    </source>
</evidence>
<evidence type="ECO:0000256" key="4">
    <source>
        <dbReference type="ARBA" id="ARBA00004752"/>
    </source>
</evidence>
<dbReference type="InterPro" id="IPR016166">
    <property type="entry name" value="FAD-bd_PCMH"/>
</dbReference>
<feature type="active site" evidence="20">
    <location>
        <position position="170"/>
    </location>
</feature>
<protein>
    <recommendedName>
        <fullName evidence="7 20">UDP-N-acetylenolpyruvoylglucosamine reductase</fullName>
        <ecNumber evidence="6 20">1.3.1.98</ecNumber>
    </recommendedName>
    <alternativeName>
        <fullName evidence="18 20">UDP-N-acetylmuramate dehydrogenase</fullName>
    </alternativeName>
</protein>
<comment type="catalytic activity">
    <reaction evidence="19 20">
        <text>UDP-N-acetyl-alpha-D-muramate + NADP(+) = UDP-N-acetyl-3-O-(1-carboxyvinyl)-alpha-D-glucosamine + NADPH + H(+)</text>
        <dbReference type="Rhea" id="RHEA:12248"/>
        <dbReference type="ChEBI" id="CHEBI:15378"/>
        <dbReference type="ChEBI" id="CHEBI:57783"/>
        <dbReference type="ChEBI" id="CHEBI:58349"/>
        <dbReference type="ChEBI" id="CHEBI:68483"/>
        <dbReference type="ChEBI" id="CHEBI:70757"/>
        <dbReference type="EC" id="1.3.1.98"/>
    </reaction>
</comment>
<dbReference type="SUPFAM" id="SSF56194">
    <property type="entry name" value="Uridine diphospho-N-Acetylenolpyruvylglucosamine reductase, MurB, C-terminal domain"/>
    <property type="match status" value="1"/>
</dbReference>
<evidence type="ECO:0000256" key="17">
    <source>
        <dbReference type="ARBA" id="ARBA00023316"/>
    </source>
</evidence>
<evidence type="ECO:0000256" key="19">
    <source>
        <dbReference type="ARBA" id="ARBA00048914"/>
    </source>
</evidence>
<dbReference type="GO" id="GO:0071949">
    <property type="term" value="F:FAD binding"/>
    <property type="evidence" value="ECO:0007669"/>
    <property type="project" value="InterPro"/>
</dbReference>
<dbReference type="InterPro" id="IPR036635">
    <property type="entry name" value="MurB_C_sf"/>
</dbReference>
<evidence type="ECO:0000256" key="16">
    <source>
        <dbReference type="ARBA" id="ARBA00023306"/>
    </source>
</evidence>
<organism evidence="22 23">
    <name type="scientific">Pseudolysobacter antarcticus</name>
    <dbReference type="NCBI Taxonomy" id="2511995"/>
    <lineage>
        <taxon>Bacteria</taxon>
        <taxon>Pseudomonadati</taxon>
        <taxon>Pseudomonadota</taxon>
        <taxon>Gammaproteobacteria</taxon>
        <taxon>Lysobacterales</taxon>
        <taxon>Rhodanobacteraceae</taxon>
        <taxon>Pseudolysobacter</taxon>
    </lineage>
</organism>
<sequence length="344" mass="36988">MSSLPACGLQYDVSLKARNTFGVDARAAVLARVADIGALQTLLAQKQFANLPRLILGGGSNILFTRDFDGLVLLPEFRGMAITHESGDLVHVRAGAGESWDALVRWSLAQGLCGLENLALIPGHVGAAPIQNIGAYGIEFAEVCAAVEIHDVAIGTTRWLSREQCGFGYRHSIFKMPEAANWIVTAVDILLTRQAQLRLDYAGLREQLQAQNIDTPTAADVADAVTQLRLRKLPNPALIGNAGSFFKNPIVMNTVAKQLQLKHPTLPTWPTPDGLSKLSAAWLIESCGFKGLRDGDAGVSSQHALVLVNHGAASGAQLWALAQRIQASVRQHYDVLLLPEPMVI</sequence>
<keyword evidence="12 20" id="KW-0521">NADP</keyword>
<dbReference type="OrthoDB" id="9804753at2"/>
<evidence type="ECO:0000256" key="20">
    <source>
        <dbReference type="HAMAP-Rule" id="MF_00037"/>
    </source>
</evidence>
<keyword evidence="23" id="KW-1185">Reference proteome</keyword>
<proteinExistence type="inferred from homology"/>
<dbReference type="NCBIfam" id="NF010478">
    <property type="entry name" value="PRK13903.1"/>
    <property type="match status" value="1"/>
</dbReference>
<dbReference type="GO" id="GO:0071555">
    <property type="term" value="P:cell wall organization"/>
    <property type="evidence" value="ECO:0007669"/>
    <property type="project" value="UniProtKB-KW"/>
</dbReference>
<name>A0A411HL92_9GAMM</name>
<dbReference type="KEGG" id="xbc:ELE36_13585"/>
<evidence type="ECO:0000256" key="14">
    <source>
        <dbReference type="ARBA" id="ARBA00022984"/>
    </source>
</evidence>
<dbReference type="HAMAP" id="MF_00037">
    <property type="entry name" value="MurB"/>
    <property type="match status" value="1"/>
</dbReference>
<evidence type="ECO:0000313" key="22">
    <source>
        <dbReference type="EMBL" id="QBB71302.1"/>
    </source>
</evidence>
<dbReference type="PROSITE" id="PS51387">
    <property type="entry name" value="FAD_PCMH"/>
    <property type="match status" value="1"/>
</dbReference>
<evidence type="ECO:0000256" key="5">
    <source>
        <dbReference type="ARBA" id="ARBA00010485"/>
    </source>
</evidence>
<evidence type="ECO:0000256" key="10">
    <source>
        <dbReference type="ARBA" id="ARBA00022630"/>
    </source>
</evidence>
<dbReference type="InterPro" id="IPR036318">
    <property type="entry name" value="FAD-bd_PCMH-like_sf"/>
</dbReference>
<keyword evidence="16 20" id="KW-0131">Cell cycle</keyword>
<dbReference type="GO" id="GO:0005829">
    <property type="term" value="C:cytosol"/>
    <property type="evidence" value="ECO:0007669"/>
    <property type="project" value="TreeGrafter"/>
</dbReference>
<dbReference type="Gene3D" id="3.90.78.10">
    <property type="entry name" value="UDP-N-acetylenolpyruvoylglucosamine reductase, C-terminal domain"/>
    <property type="match status" value="1"/>
</dbReference>
<keyword evidence="9 20" id="KW-0132">Cell division</keyword>
<feature type="active site" description="Proton donor" evidence="20">
    <location>
        <position position="244"/>
    </location>
</feature>
<evidence type="ECO:0000259" key="21">
    <source>
        <dbReference type="PROSITE" id="PS51387"/>
    </source>
</evidence>
<comment type="subcellular location">
    <subcellularLocation>
        <location evidence="3 20">Cytoplasm</location>
    </subcellularLocation>
</comment>
<dbReference type="Pfam" id="PF02873">
    <property type="entry name" value="MurB_C"/>
    <property type="match status" value="1"/>
</dbReference>
<dbReference type="InterPro" id="IPR003170">
    <property type="entry name" value="MurB"/>
</dbReference>
<evidence type="ECO:0000256" key="13">
    <source>
        <dbReference type="ARBA" id="ARBA00022960"/>
    </source>
</evidence>